<protein>
    <submittedName>
        <fullName evidence="1">Uncharacterized protein</fullName>
    </submittedName>
</protein>
<organism evidence="1">
    <name type="scientific">Brassica oleracea</name>
    <name type="common">Wild cabbage</name>
    <dbReference type="NCBI Taxonomy" id="3712"/>
    <lineage>
        <taxon>Eukaryota</taxon>
        <taxon>Viridiplantae</taxon>
        <taxon>Streptophyta</taxon>
        <taxon>Embryophyta</taxon>
        <taxon>Tracheophyta</taxon>
        <taxon>Spermatophyta</taxon>
        <taxon>Magnoliopsida</taxon>
        <taxon>eudicotyledons</taxon>
        <taxon>Gunneridae</taxon>
        <taxon>Pentapetalae</taxon>
        <taxon>rosids</taxon>
        <taxon>malvids</taxon>
        <taxon>Brassicales</taxon>
        <taxon>Brassicaceae</taxon>
        <taxon>Brassiceae</taxon>
        <taxon>Brassica</taxon>
    </lineage>
</organism>
<dbReference type="EMBL" id="LR031873">
    <property type="protein sequence ID" value="VDD14896.1"/>
    <property type="molecule type" value="Genomic_DNA"/>
</dbReference>
<gene>
    <name evidence="1" type="ORF">BOLC4T27878H</name>
</gene>
<reference evidence="1" key="1">
    <citation type="submission" date="2018-11" db="EMBL/GenBank/DDBJ databases">
        <authorList>
            <consortium name="Genoscope - CEA"/>
            <person name="William W."/>
        </authorList>
    </citation>
    <scope>NUCLEOTIDE SEQUENCE</scope>
</reference>
<accession>A0A3P6CHE3</accession>
<dbReference type="AlphaFoldDB" id="A0A3P6CHE3"/>
<evidence type="ECO:0000313" key="1">
    <source>
        <dbReference type="EMBL" id="VDD14896.1"/>
    </source>
</evidence>
<proteinExistence type="predicted"/>
<name>A0A3P6CHE3_BRAOL</name>
<sequence>MGSFDPEKIHAKPAFFLAASQAASVLHLFSKVRELRSFHIDQHIQGRMVFGTPDGGRQIVDLNLTTAASKVSSVAK</sequence>